<organism evidence="2 3">
    <name type="scientific">Candidatus Bilophila faecipullorum</name>
    <dbReference type="NCBI Taxonomy" id="2838482"/>
    <lineage>
        <taxon>Bacteria</taxon>
        <taxon>Pseudomonadati</taxon>
        <taxon>Thermodesulfobacteriota</taxon>
        <taxon>Desulfovibrionia</taxon>
        <taxon>Desulfovibrionales</taxon>
        <taxon>Desulfovibrionaceae</taxon>
        <taxon>Bilophila</taxon>
    </lineage>
</organism>
<evidence type="ECO:0000259" key="1">
    <source>
        <dbReference type="Pfam" id="PF10124"/>
    </source>
</evidence>
<dbReference type="Pfam" id="PF10124">
    <property type="entry name" value="Mu-like_gpT"/>
    <property type="match status" value="1"/>
</dbReference>
<feature type="domain" description="Bacteriophage Mu GpT" evidence="1">
    <location>
        <begin position="10"/>
        <end position="313"/>
    </location>
</feature>
<protein>
    <submittedName>
        <fullName evidence="2">Mu-like prophage major head subunit gpT family protein</fullName>
    </submittedName>
</protein>
<evidence type="ECO:0000313" key="3">
    <source>
        <dbReference type="Proteomes" id="UP000824264"/>
    </source>
</evidence>
<dbReference type="AlphaFoldDB" id="A0A9D1R2M5"/>
<proteinExistence type="predicted"/>
<accession>A0A9D1R2M5</accession>
<dbReference type="EMBL" id="DXGI01000451">
    <property type="protein sequence ID" value="HIW79855.1"/>
    <property type="molecule type" value="Genomic_DNA"/>
</dbReference>
<evidence type="ECO:0000313" key="2">
    <source>
        <dbReference type="EMBL" id="HIW79855.1"/>
    </source>
</evidence>
<dbReference type="Proteomes" id="UP000824264">
    <property type="component" value="Unassembled WGS sequence"/>
</dbReference>
<dbReference type="InterPro" id="IPR018774">
    <property type="entry name" value="Phage_Mu_GpT"/>
</dbReference>
<sequence>MALVTSSLVSALRVGFQREFQEALSAAPSQWDKLSTRVPSSSASNTYGWIGQFPKLREWSGDRSFNNIKEHGYSVVNNLYEATVDIPRTAVEDDDIGVYAPLFREMGYAAGTHPDEIVFGLLKGGMSGVCYDGKPFFSQEHPVYPNVDGSGEAETASNWLRPAAVDGTVTDGTAWFVLDVSRPLRPFIFQERTAPELQVITNPDNDYVFMKDKIPYGIRYRCNGGYGFWQQAVCSTLELTAENFAAALEAMQQFKADGGRPLGLGFGGESGTLLVVPPSLQAAARKIVCAELGPDGGSNIWYRTATLLVSHWLI</sequence>
<reference evidence="2" key="1">
    <citation type="journal article" date="2021" name="PeerJ">
        <title>Extensive microbial diversity within the chicken gut microbiome revealed by metagenomics and culture.</title>
        <authorList>
            <person name="Gilroy R."/>
            <person name="Ravi A."/>
            <person name="Getino M."/>
            <person name="Pursley I."/>
            <person name="Horton D.L."/>
            <person name="Alikhan N.F."/>
            <person name="Baker D."/>
            <person name="Gharbi K."/>
            <person name="Hall N."/>
            <person name="Watson M."/>
            <person name="Adriaenssens E.M."/>
            <person name="Foster-Nyarko E."/>
            <person name="Jarju S."/>
            <person name="Secka A."/>
            <person name="Antonio M."/>
            <person name="Oren A."/>
            <person name="Chaudhuri R.R."/>
            <person name="La Ragione R."/>
            <person name="Hildebrand F."/>
            <person name="Pallen M.J."/>
        </authorList>
    </citation>
    <scope>NUCLEOTIDE SEQUENCE</scope>
    <source>
        <strain evidence="2">ChiSxjej5B17-1746</strain>
    </source>
</reference>
<name>A0A9D1R2M5_9BACT</name>
<gene>
    <name evidence="2" type="ORF">H9874_12050</name>
</gene>
<comment type="caution">
    <text evidence="2">The sequence shown here is derived from an EMBL/GenBank/DDBJ whole genome shotgun (WGS) entry which is preliminary data.</text>
</comment>
<reference evidence="2" key="2">
    <citation type="submission" date="2021-04" db="EMBL/GenBank/DDBJ databases">
        <authorList>
            <person name="Gilroy R."/>
        </authorList>
    </citation>
    <scope>NUCLEOTIDE SEQUENCE</scope>
    <source>
        <strain evidence="2">ChiSxjej5B17-1746</strain>
    </source>
</reference>